<reference evidence="1 2" key="1">
    <citation type="submission" date="2018-06" db="EMBL/GenBank/DDBJ databases">
        <title>Pseudomonas diversity within urban Lake Michigan freshwaters.</title>
        <authorList>
            <person name="Batrich M."/>
            <person name="Hatzopoulos T."/>
            <person name="Putonti C."/>
        </authorList>
    </citation>
    <scope>NUCLEOTIDE SEQUENCE [LARGE SCALE GENOMIC DNA]</scope>
    <source>
        <strain evidence="1 2">LBp-160603</strain>
    </source>
</reference>
<evidence type="ECO:0008006" key="3">
    <source>
        <dbReference type="Google" id="ProtNLM"/>
    </source>
</evidence>
<accession>A0A2V4I6U2</accession>
<dbReference type="EMBL" id="QJRO01000006">
    <property type="protein sequence ID" value="PYB82453.1"/>
    <property type="molecule type" value="Genomic_DNA"/>
</dbReference>
<evidence type="ECO:0000313" key="2">
    <source>
        <dbReference type="Proteomes" id="UP000247620"/>
    </source>
</evidence>
<name>A0A2V4I6U2_9PSED</name>
<proteinExistence type="predicted"/>
<sequence length="255" mass="28674">MQPKHLSSSATSLLATDMQGSILRAHTKQAPLSLAYATYGFDPRAISDSPQLRFNAKLRTVAGFYLLGSYRAYNPILMRFHSPDNLSPFEGGSINAYAYCSNDPVNFSDPSGHMKKRTSIQDQLRPIVTAQIFHQESKTNKTNQLSALKKNQPKAEARLQTILTELKADDKVYGKEKMHRNSRYGLETEKTSLLSDLVKIDKLPSEIASHEAALLMLDKKNDAIEVQIGKARFDEQFKIAFHAAIEINRMRQESN</sequence>
<dbReference type="Gene3D" id="2.180.10.10">
    <property type="entry name" value="RHS repeat-associated core"/>
    <property type="match status" value="1"/>
</dbReference>
<organism evidence="1 2">
    <name type="scientific">Pseudomonas soli</name>
    <dbReference type="NCBI Taxonomy" id="1306993"/>
    <lineage>
        <taxon>Bacteria</taxon>
        <taxon>Pseudomonadati</taxon>
        <taxon>Pseudomonadota</taxon>
        <taxon>Gammaproteobacteria</taxon>
        <taxon>Pseudomonadales</taxon>
        <taxon>Pseudomonadaceae</taxon>
        <taxon>Pseudomonas</taxon>
    </lineage>
</organism>
<gene>
    <name evidence="1" type="ORF">DMX07_12355</name>
</gene>
<evidence type="ECO:0000313" key="1">
    <source>
        <dbReference type="EMBL" id="PYB82453.1"/>
    </source>
</evidence>
<protein>
    <recommendedName>
        <fullName evidence="3">RHS repeat-associated core domain-containing protein</fullName>
    </recommendedName>
</protein>
<dbReference type="Proteomes" id="UP000247620">
    <property type="component" value="Unassembled WGS sequence"/>
</dbReference>
<dbReference type="InterPro" id="IPR022385">
    <property type="entry name" value="Rhs_assc_core"/>
</dbReference>
<comment type="caution">
    <text evidence="1">The sequence shown here is derived from an EMBL/GenBank/DDBJ whole genome shotgun (WGS) entry which is preliminary data.</text>
</comment>
<dbReference type="RefSeq" id="WP_110700298.1">
    <property type="nucleotide sequence ID" value="NZ_QJRO01000006.1"/>
</dbReference>
<dbReference type="NCBIfam" id="TIGR03696">
    <property type="entry name" value="Rhs_assc_core"/>
    <property type="match status" value="1"/>
</dbReference>
<dbReference type="AlphaFoldDB" id="A0A2V4I6U2"/>